<dbReference type="InterPro" id="IPR017853">
    <property type="entry name" value="GH"/>
</dbReference>
<dbReference type="SUPFAM" id="SSF51445">
    <property type="entry name" value="(Trans)glycosidases"/>
    <property type="match status" value="1"/>
</dbReference>
<dbReference type="Pfam" id="PF00128">
    <property type="entry name" value="Alpha-amylase"/>
    <property type="match status" value="1"/>
</dbReference>
<evidence type="ECO:0000259" key="2">
    <source>
        <dbReference type="SMART" id="SM00642"/>
    </source>
</evidence>
<evidence type="ECO:0000313" key="4">
    <source>
        <dbReference type="Proteomes" id="UP000183750"/>
    </source>
</evidence>
<dbReference type="InterPro" id="IPR006047">
    <property type="entry name" value="GH13_cat_dom"/>
</dbReference>
<keyword evidence="4" id="KW-1185">Reference proteome</keyword>
<evidence type="ECO:0000313" key="3">
    <source>
        <dbReference type="EMBL" id="SEB28905.1"/>
    </source>
</evidence>
<dbReference type="Gene3D" id="3.90.400.10">
    <property type="entry name" value="Oligo-1,6-glucosidase, Domain 2"/>
    <property type="match status" value="1"/>
</dbReference>
<gene>
    <name evidence="3" type="ORF">SAMN04489807_0045</name>
</gene>
<dbReference type="GO" id="GO:0005975">
    <property type="term" value="P:carbohydrate metabolic process"/>
    <property type="evidence" value="ECO:0007669"/>
    <property type="project" value="InterPro"/>
</dbReference>
<feature type="compositionally biased region" description="Low complexity" evidence="1">
    <location>
        <begin position="152"/>
        <end position="175"/>
    </location>
</feature>
<name>A0A1H4I4R1_9MICO</name>
<feature type="domain" description="Glycosyl hydrolase family 13 catalytic" evidence="2">
    <location>
        <begin position="18"/>
        <end position="174"/>
    </location>
</feature>
<reference evidence="4" key="1">
    <citation type="submission" date="2016-10" db="EMBL/GenBank/DDBJ databases">
        <authorList>
            <person name="Varghese N."/>
            <person name="Submissions S."/>
        </authorList>
    </citation>
    <scope>NUCLEOTIDE SEQUENCE [LARGE SCALE GENOMIC DNA]</scope>
    <source>
        <strain evidence="4">DSM 16089</strain>
    </source>
</reference>
<dbReference type="InterPro" id="IPR045857">
    <property type="entry name" value="O16G_dom_2"/>
</dbReference>
<accession>A0A1H4I4R1</accession>
<dbReference type="EMBL" id="FNSQ01000004">
    <property type="protein sequence ID" value="SEB28905.1"/>
    <property type="molecule type" value="Genomic_DNA"/>
</dbReference>
<dbReference type="Gene3D" id="3.20.20.80">
    <property type="entry name" value="Glycosidases"/>
    <property type="match status" value="1"/>
</dbReference>
<protein>
    <submittedName>
        <fullName evidence="3">Alpha amylase, catalytic domain</fullName>
    </submittedName>
</protein>
<evidence type="ECO:0000256" key="1">
    <source>
        <dbReference type="SAM" id="MobiDB-lite"/>
    </source>
</evidence>
<dbReference type="PANTHER" id="PTHR10357:SF219">
    <property type="entry name" value="MALTOSE ALPHA-D-GLUCOSYLTRANSFERASE"/>
    <property type="match status" value="1"/>
</dbReference>
<sequence length="175" mass="19524">MKITDTSDLWWKTAVIYCLDVETFLDSNGDGVGDLQGLSQRIDYLAQLGVTCLWLMPFYPTPDRDDGYDVSDFYGIDPRLGNHGDLVEVIRTARDRGMRVIVDLVINHTSDRHPWFVSALRSVDSPYRDYYVWRSDAPPKGRRTPSSPDRPTGSGARTRSQGSGTSTASTSTSPT</sequence>
<proteinExistence type="predicted"/>
<dbReference type="SMART" id="SM00642">
    <property type="entry name" value="Aamy"/>
    <property type="match status" value="1"/>
</dbReference>
<feature type="region of interest" description="Disordered" evidence="1">
    <location>
        <begin position="134"/>
        <end position="175"/>
    </location>
</feature>
<dbReference type="Proteomes" id="UP000183750">
    <property type="component" value="Unassembled WGS sequence"/>
</dbReference>
<dbReference type="PANTHER" id="PTHR10357">
    <property type="entry name" value="ALPHA-AMYLASE FAMILY MEMBER"/>
    <property type="match status" value="1"/>
</dbReference>
<organism evidence="3 4">
    <name type="scientific">Microbacterium hydrocarbonoxydans</name>
    <dbReference type="NCBI Taxonomy" id="273678"/>
    <lineage>
        <taxon>Bacteria</taxon>
        <taxon>Bacillati</taxon>
        <taxon>Actinomycetota</taxon>
        <taxon>Actinomycetes</taxon>
        <taxon>Micrococcales</taxon>
        <taxon>Microbacteriaceae</taxon>
        <taxon>Microbacterium</taxon>
    </lineage>
</organism>
<dbReference type="AlphaFoldDB" id="A0A1H4I4R1"/>